<dbReference type="EMBL" id="SDHX01000001">
    <property type="protein sequence ID" value="RXK55061.1"/>
    <property type="molecule type" value="Genomic_DNA"/>
</dbReference>
<keyword evidence="5 6" id="KW-0520">NAD</keyword>
<dbReference type="Proteomes" id="UP000290218">
    <property type="component" value="Unassembled WGS sequence"/>
</dbReference>
<reference evidence="7 8" key="1">
    <citation type="submission" date="2019-01" db="EMBL/GenBank/DDBJ databases">
        <title>Lacunisphaera sp. strain TWA-58.</title>
        <authorList>
            <person name="Chen W.-M."/>
        </authorList>
    </citation>
    <scope>NUCLEOTIDE SEQUENCE [LARGE SCALE GENOMIC DNA]</scope>
    <source>
        <strain evidence="7 8">TWA-58</strain>
    </source>
</reference>
<dbReference type="PROSITE" id="PS00668">
    <property type="entry name" value="COMPLEX1_ND1_2"/>
    <property type="match status" value="1"/>
</dbReference>
<keyword evidence="3 5" id="KW-1133">Transmembrane helix</keyword>
<keyword evidence="4 5" id="KW-0472">Membrane</keyword>
<feature type="transmembrane region" description="Helical" evidence="5">
    <location>
        <begin position="220"/>
        <end position="243"/>
    </location>
</feature>
<protein>
    <recommendedName>
        <fullName evidence="5">NADH-quinone oxidoreductase subunit H</fullName>
        <ecNumber evidence="5">7.1.1.-</ecNumber>
    </recommendedName>
    <alternativeName>
        <fullName evidence="5">NADH dehydrogenase I subunit H</fullName>
    </alternativeName>
    <alternativeName>
        <fullName evidence="5">NDH-1 subunit H</fullName>
    </alternativeName>
</protein>
<evidence type="ECO:0000313" key="8">
    <source>
        <dbReference type="Proteomes" id="UP000290218"/>
    </source>
</evidence>
<feature type="transmembrane region" description="Helical" evidence="5">
    <location>
        <begin position="392"/>
        <end position="410"/>
    </location>
</feature>
<dbReference type="PANTHER" id="PTHR11432">
    <property type="entry name" value="NADH DEHYDROGENASE SUBUNIT 1"/>
    <property type="match status" value="1"/>
</dbReference>
<dbReference type="GO" id="GO:0016655">
    <property type="term" value="F:oxidoreductase activity, acting on NAD(P)H, quinone or similar compound as acceptor"/>
    <property type="evidence" value="ECO:0007669"/>
    <property type="project" value="UniProtKB-UniRule"/>
</dbReference>
<evidence type="ECO:0000256" key="3">
    <source>
        <dbReference type="ARBA" id="ARBA00022989"/>
    </source>
</evidence>
<comment type="similarity">
    <text evidence="5 6">Belongs to the complex I subunit 1 family.</text>
</comment>
<organism evidence="7 8">
    <name type="scientific">Oleiharenicola lentus</name>
    <dbReference type="NCBI Taxonomy" id="2508720"/>
    <lineage>
        <taxon>Bacteria</taxon>
        <taxon>Pseudomonadati</taxon>
        <taxon>Verrucomicrobiota</taxon>
        <taxon>Opitutia</taxon>
        <taxon>Opitutales</taxon>
        <taxon>Opitutaceae</taxon>
        <taxon>Oleiharenicola</taxon>
    </lineage>
</organism>
<feature type="transmembrane region" description="Helical" evidence="5">
    <location>
        <begin position="98"/>
        <end position="122"/>
    </location>
</feature>
<feature type="transmembrane region" description="Helical" evidence="5">
    <location>
        <begin position="134"/>
        <end position="159"/>
    </location>
</feature>
<feature type="transmembrane region" description="Helical" evidence="5">
    <location>
        <begin position="368"/>
        <end position="386"/>
    </location>
</feature>
<gene>
    <name evidence="5" type="primary">nuoH</name>
    <name evidence="7" type="ORF">ESB00_03945</name>
</gene>
<sequence length="419" mass="45456">MSAIVELWNSLHPVLQAVIKGLAVIGVIFPLGGASSLAERKVSAWMQGRPGPNRALPFWVAWVPGISLLQRLGVFHLMADGGKMFFKEDPLPGHVNKFYFLLAPVVAMIPALTTVTAVPLGAYVDEAGRVVPLILANVDIGLLAVFAVSSLGVYSLILAGWASNSKYPFLGGVRASAQLISYELSMTLSVIPVFLWINVPGGEGTLSLAKAVEFQSQPGFLGGMWFIFIMPVAAIVFLVSLFAETNRLPFDMAEGEADLVGGFHTEYGSLKWGLFFVAEYAHMMIGSAVFILLFLGGWNPLPWIPLSLVVEWLGAVSPVLTHPIIVGLLSLGIFVGKVLGMIFVFMWVRWTVPRFRYDQVMKMGWQKLLPLAIGNLLFYAAAIAIRDLQLGVAYWAALAVVTVAATWAIFANPLQKPAL</sequence>
<dbReference type="PANTHER" id="PTHR11432:SF3">
    <property type="entry name" value="NADH-UBIQUINONE OXIDOREDUCTASE CHAIN 1"/>
    <property type="match status" value="1"/>
</dbReference>
<feature type="transmembrane region" description="Helical" evidence="5">
    <location>
        <begin position="59"/>
        <end position="78"/>
    </location>
</feature>
<comment type="function">
    <text evidence="5">NDH-1 shuttles electrons from NADH, via FMN and iron-sulfur (Fe-S) centers, to quinones in the respiratory chain. The immediate electron acceptor for the enzyme in this species is believed to be ubiquinone. Couples the redox reaction to proton translocation (for every two electrons transferred, four hydrogen ions are translocated across the cytoplasmic membrane), and thus conserves the redox energy in a proton gradient. This subunit may bind ubiquinone.</text>
</comment>
<comment type="catalytic activity">
    <reaction evidence="5">
        <text>a quinone + NADH + 5 H(+)(in) = a quinol + NAD(+) + 4 H(+)(out)</text>
        <dbReference type="Rhea" id="RHEA:57888"/>
        <dbReference type="ChEBI" id="CHEBI:15378"/>
        <dbReference type="ChEBI" id="CHEBI:24646"/>
        <dbReference type="ChEBI" id="CHEBI:57540"/>
        <dbReference type="ChEBI" id="CHEBI:57945"/>
        <dbReference type="ChEBI" id="CHEBI:132124"/>
    </reaction>
</comment>
<keyword evidence="5" id="KW-1278">Translocase</keyword>
<dbReference type="OrthoDB" id="9803734at2"/>
<accession>A0A4Q1C896</accession>
<proteinExistence type="inferred from homology"/>
<dbReference type="GO" id="GO:0009060">
    <property type="term" value="P:aerobic respiration"/>
    <property type="evidence" value="ECO:0007669"/>
    <property type="project" value="TreeGrafter"/>
</dbReference>
<keyword evidence="5" id="KW-0874">Quinone</keyword>
<comment type="subcellular location">
    <subcellularLocation>
        <location evidence="5 6">Cell membrane</location>
        <topology evidence="5 6">Multi-pass membrane protein</topology>
    </subcellularLocation>
    <subcellularLocation>
        <location evidence="1">Membrane</location>
        <topology evidence="1">Multi-pass membrane protein</topology>
    </subcellularLocation>
</comment>
<dbReference type="InterPro" id="IPR001694">
    <property type="entry name" value="NADH_UbQ_OxRdtase_su1/FPO"/>
</dbReference>
<dbReference type="HAMAP" id="MF_01350">
    <property type="entry name" value="NDH1_NuoH"/>
    <property type="match status" value="1"/>
</dbReference>
<dbReference type="AlphaFoldDB" id="A0A4Q1C896"/>
<dbReference type="GO" id="GO:0005886">
    <property type="term" value="C:plasma membrane"/>
    <property type="evidence" value="ECO:0007669"/>
    <property type="project" value="UniProtKB-SubCell"/>
</dbReference>
<comment type="caution">
    <text evidence="7">The sequence shown here is derived from an EMBL/GenBank/DDBJ whole genome shotgun (WGS) entry which is preliminary data.</text>
</comment>
<dbReference type="GO" id="GO:0003954">
    <property type="term" value="F:NADH dehydrogenase activity"/>
    <property type="evidence" value="ECO:0007669"/>
    <property type="project" value="TreeGrafter"/>
</dbReference>
<keyword evidence="2 5" id="KW-0812">Transmembrane</keyword>
<keyword evidence="8" id="KW-1185">Reference proteome</keyword>
<keyword evidence="5" id="KW-1003">Cell membrane</keyword>
<feature type="transmembrane region" description="Helical" evidence="5">
    <location>
        <begin position="17"/>
        <end position="38"/>
    </location>
</feature>
<dbReference type="RefSeq" id="WP_129046427.1">
    <property type="nucleotide sequence ID" value="NZ_SDHX01000001.1"/>
</dbReference>
<name>A0A4Q1C896_9BACT</name>
<evidence type="ECO:0000256" key="6">
    <source>
        <dbReference type="RuleBase" id="RU000471"/>
    </source>
</evidence>
<evidence type="ECO:0000256" key="2">
    <source>
        <dbReference type="ARBA" id="ARBA00022692"/>
    </source>
</evidence>
<evidence type="ECO:0000256" key="1">
    <source>
        <dbReference type="ARBA" id="ARBA00004141"/>
    </source>
</evidence>
<keyword evidence="5" id="KW-0830">Ubiquinone</keyword>
<evidence type="ECO:0000256" key="4">
    <source>
        <dbReference type="ARBA" id="ARBA00023136"/>
    </source>
</evidence>
<dbReference type="InterPro" id="IPR018086">
    <property type="entry name" value="NADH_UbQ_OxRdtase_su1_CS"/>
</dbReference>
<evidence type="ECO:0000256" key="5">
    <source>
        <dbReference type="HAMAP-Rule" id="MF_01350"/>
    </source>
</evidence>
<dbReference type="GO" id="GO:0048038">
    <property type="term" value="F:quinone binding"/>
    <property type="evidence" value="ECO:0007669"/>
    <property type="project" value="UniProtKB-KW"/>
</dbReference>
<feature type="transmembrane region" description="Helical" evidence="5">
    <location>
        <begin position="326"/>
        <end position="348"/>
    </location>
</feature>
<comment type="subunit">
    <text evidence="5">NDH-1 is composed of 14 different subunits. Subunits NuoA, H, J, K, L, M, N constitute the membrane sector of the complex.</text>
</comment>
<feature type="transmembrane region" description="Helical" evidence="5">
    <location>
        <begin position="179"/>
        <end position="199"/>
    </location>
</feature>
<dbReference type="Pfam" id="PF00146">
    <property type="entry name" value="NADHdh"/>
    <property type="match status" value="1"/>
</dbReference>
<dbReference type="EC" id="7.1.1.-" evidence="5"/>
<evidence type="ECO:0000313" key="7">
    <source>
        <dbReference type="EMBL" id="RXK55061.1"/>
    </source>
</evidence>